<name>A0A2S3IEW0_9POAL</name>
<dbReference type="CDD" id="cd14798">
    <property type="entry name" value="RX-CC_like"/>
    <property type="match status" value="1"/>
</dbReference>
<dbReference type="FunFam" id="1.10.10.10:FF:000322">
    <property type="entry name" value="Probable disease resistance protein At1g63360"/>
    <property type="match status" value="1"/>
</dbReference>
<keyword evidence="5" id="KW-0611">Plant defense</keyword>
<protein>
    <recommendedName>
        <fullName evidence="12">AAA+ ATPase domain-containing protein</fullName>
    </recommendedName>
</protein>
<keyword evidence="2" id="KW-0433">Leucine-rich repeat</keyword>
<dbReference type="InterPro" id="IPR002182">
    <property type="entry name" value="NB-ARC"/>
</dbReference>
<dbReference type="AlphaFoldDB" id="A0A2S3IEW0"/>
<dbReference type="GO" id="GO:0042742">
    <property type="term" value="P:defense response to bacterium"/>
    <property type="evidence" value="ECO:0007669"/>
    <property type="project" value="UniProtKB-ARBA"/>
</dbReference>
<evidence type="ECO:0008006" key="12">
    <source>
        <dbReference type="Google" id="ProtNLM"/>
    </source>
</evidence>
<dbReference type="InterPro" id="IPR027417">
    <property type="entry name" value="P-loop_NTPase"/>
</dbReference>
<dbReference type="InterPro" id="IPR058922">
    <property type="entry name" value="WHD_DRP"/>
</dbReference>
<dbReference type="Proteomes" id="UP000243499">
    <property type="component" value="Chromosome 8"/>
</dbReference>
<evidence type="ECO:0000256" key="6">
    <source>
        <dbReference type="ARBA" id="ARBA00023054"/>
    </source>
</evidence>
<dbReference type="Gene3D" id="3.80.10.10">
    <property type="entry name" value="Ribonuclease Inhibitor"/>
    <property type="match status" value="1"/>
</dbReference>
<proteinExistence type="inferred from homology"/>
<dbReference type="GO" id="GO:0043531">
    <property type="term" value="F:ADP binding"/>
    <property type="evidence" value="ECO:0007669"/>
    <property type="project" value="InterPro"/>
</dbReference>
<dbReference type="PRINTS" id="PR00364">
    <property type="entry name" value="DISEASERSIST"/>
</dbReference>
<organism evidence="11">
    <name type="scientific">Panicum hallii</name>
    <dbReference type="NCBI Taxonomy" id="206008"/>
    <lineage>
        <taxon>Eukaryota</taxon>
        <taxon>Viridiplantae</taxon>
        <taxon>Streptophyta</taxon>
        <taxon>Embryophyta</taxon>
        <taxon>Tracheophyta</taxon>
        <taxon>Spermatophyta</taxon>
        <taxon>Magnoliopsida</taxon>
        <taxon>Liliopsida</taxon>
        <taxon>Poales</taxon>
        <taxon>Poaceae</taxon>
        <taxon>PACMAD clade</taxon>
        <taxon>Panicoideae</taxon>
        <taxon>Panicodae</taxon>
        <taxon>Paniceae</taxon>
        <taxon>Panicinae</taxon>
        <taxon>Panicum</taxon>
        <taxon>Panicum sect. Panicum</taxon>
    </lineage>
</organism>
<dbReference type="Gramene" id="PAN43097">
    <property type="protein sequence ID" value="PAN43097"/>
    <property type="gene ID" value="PAHAL_8G228200"/>
</dbReference>
<dbReference type="InterPro" id="IPR055414">
    <property type="entry name" value="LRR_R13L4/SHOC2-like"/>
</dbReference>
<dbReference type="Pfam" id="PF00931">
    <property type="entry name" value="NB-ARC"/>
    <property type="match status" value="1"/>
</dbReference>
<dbReference type="SUPFAM" id="SSF52058">
    <property type="entry name" value="L domain-like"/>
    <property type="match status" value="1"/>
</dbReference>
<dbReference type="Pfam" id="PF23598">
    <property type="entry name" value="LRR_14"/>
    <property type="match status" value="1"/>
</dbReference>
<dbReference type="InterPro" id="IPR036388">
    <property type="entry name" value="WH-like_DNA-bd_sf"/>
</dbReference>
<reference evidence="11" key="1">
    <citation type="submission" date="2018-04" db="EMBL/GenBank/DDBJ databases">
        <title>WGS assembly of Panicum hallii.</title>
        <authorList>
            <person name="Lovell J."/>
            <person name="Jenkins J."/>
            <person name="Lowry D."/>
            <person name="Mamidi S."/>
            <person name="Sreedasyam A."/>
            <person name="Weng X."/>
            <person name="Barry K."/>
            <person name="Bonette J."/>
            <person name="Campitelli B."/>
            <person name="Daum C."/>
            <person name="Gordon S."/>
            <person name="Gould B."/>
            <person name="Lipzen A."/>
            <person name="Macqueen A."/>
            <person name="Palacio-Mejia J."/>
            <person name="Plott C."/>
            <person name="Shakirov E."/>
            <person name="Shu S."/>
            <person name="Yoshinaga Y."/>
            <person name="Zane M."/>
            <person name="Rokhsar D."/>
            <person name="Grimwood J."/>
            <person name="Schmutz J."/>
            <person name="Juenger T."/>
        </authorList>
    </citation>
    <scope>NUCLEOTIDE SEQUENCE [LARGE SCALE GENOMIC DNA]</scope>
    <source>
        <strain evidence="11">FIL2</strain>
    </source>
</reference>
<dbReference type="GO" id="GO:0002758">
    <property type="term" value="P:innate immune response-activating signaling pathway"/>
    <property type="evidence" value="ECO:0007669"/>
    <property type="project" value="UniProtKB-ARBA"/>
</dbReference>
<dbReference type="InterPro" id="IPR032675">
    <property type="entry name" value="LRR_dom_sf"/>
</dbReference>
<dbReference type="SUPFAM" id="SSF52540">
    <property type="entry name" value="P-loop containing nucleoside triphosphate hydrolases"/>
    <property type="match status" value="1"/>
</dbReference>
<gene>
    <name evidence="11" type="ORF">PAHAL_8G228200</name>
</gene>
<keyword evidence="4" id="KW-0547">Nucleotide-binding</keyword>
<evidence type="ECO:0000259" key="10">
    <source>
        <dbReference type="Pfam" id="PF23598"/>
    </source>
</evidence>
<feature type="domain" description="NB-ARC" evidence="7">
    <location>
        <begin position="178"/>
        <end position="353"/>
    </location>
</feature>
<evidence type="ECO:0000256" key="3">
    <source>
        <dbReference type="ARBA" id="ARBA00022737"/>
    </source>
</evidence>
<keyword evidence="6" id="KW-0175">Coiled coil</keyword>
<dbReference type="Gene3D" id="1.20.5.4130">
    <property type="match status" value="1"/>
</dbReference>
<sequence>MDLVVGASNDAVKSLVNKLGSLLAQEYTLIRGARDDIQYITDELASMQAFLNRLKRAQGNHDEQRLDWMKQVREVSYDIEDCVDDVDHRLSGEPRGSGILVYLRKKWYLVTTLYARHCIATEIGNLKTRAQHVSERRMRYGVKELENNDGGPAGAIAPRDIIAPPPQLIGTTEPVGLEDAKKELEPWFTEEGQQRFLAIVGFGGLGKTTLAMELYREFGEKFECRAFVLASQKFHLPTVLRSLIKQVHEQQSSASKNDLVGIENWSEEDLKKKLADQLKKKRYLILIDDIWSVFAWENIRDSFNKKNEKGGTIVVTTRFKSVSEACRRHQGHVYEHQPLHDGYSYSLFLEKISSAASDLCPARPINGGVIKKACRGLPLAIVVLAGLVASKMKSESKTNLDDHLAQVGEDLSKLLGNTLPTEGVTHILSHCYDHLPPDLKTCLLYMSMFPKGCQISRKRLIRRWIAEGFISDKHGKTVQESAEDCFDELISSNLIRAVNNSSNGKVKSCQIHDMVLEYIVSKSSDENFITVVGGHWQTPFPSYKVRRLSVQKSDGKEKEKVERMKLSHVRSLTALGSLRALHSTLHKFQILQVLDLEGCKDLSFKQLKKICNMHQLKYLSLRQTDVKEIPSKIGRLESLEVLDIRETSIIKLPASVDKLQKMEHLLAGNKNKRHALKLTEGITKMVALQTLSGVEICTGFSMELLRALQNLTNLKKFTIYKVGCTTDNYELLLSAIEHLSSCSLKYLAIDDDFTGFLDTSLNASQAPPEHLHTLGLSGKLSQVPKWIVSLHNLEKLTLSLTSLTTDTLLVLAEAELPELFSLIFSLDSTKMDASVLKILHDNTLKSGGMIFVPSGGFTNLKLLCFAAPVLPPLSFLEGAMPGLQRIELRFRMVEGVYGLENLESLQQVHLTISSQAPEDARTKASHIKKLASKIHRKPSPSVVLDEYNESSEQK</sequence>
<dbReference type="InterPro" id="IPR044974">
    <property type="entry name" value="Disease_R_plants"/>
</dbReference>
<dbReference type="GO" id="GO:0009626">
    <property type="term" value="P:plant-type hypersensitive response"/>
    <property type="evidence" value="ECO:0007669"/>
    <property type="project" value="UniProtKB-ARBA"/>
</dbReference>
<evidence type="ECO:0000259" key="8">
    <source>
        <dbReference type="Pfam" id="PF18052"/>
    </source>
</evidence>
<evidence type="ECO:0000256" key="2">
    <source>
        <dbReference type="ARBA" id="ARBA00022614"/>
    </source>
</evidence>
<evidence type="ECO:0000313" key="11">
    <source>
        <dbReference type="EMBL" id="PAN43097.2"/>
    </source>
</evidence>
<evidence type="ECO:0000256" key="4">
    <source>
        <dbReference type="ARBA" id="ARBA00022741"/>
    </source>
</evidence>
<dbReference type="PANTHER" id="PTHR23155">
    <property type="entry name" value="DISEASE RESISTANCE PROTEIN RP"/>
    <property type="match status" value="1"/>
</dbReference>
<accession>A0A2S3IEW0</accession>
<evidence type="ECO:0000259" key="7">
    <source>
        <dbReference type="Pfam" id="PF00931"/>
    </source>
</evidence>
<evidence type="ECO:0000256" key="1">
    <source>
        <dbReference type="ARBA" id="ARBA00008894"/>
    </source>
</evidence>
<evidence type="ECO:0000259" key="9">
    <source>
        <dbReference type="Pfam" id="PF23559"/>
    </source>
</evidence>
<dbReference type="InterPro" id="IPR038005">
    <property type="entry name" value="RX-like_CC"/>
</dbReference>
<dbReference type="Gene3D" id="3.40.50.300">
    <property type="entry name" value="P-loop containing nucleotide triphosphate hydrolases"/>
    <property type="match status" value="1"/>
</dbReference>
<dbReference type="Pfam" id="PF23559">
    <property type="entry name" value="WHD_DRP"/>
    <property type="match status" value="1"/>
</dbReference>
<evidence type="ECO:0000256" key="5">
    <source>
        <dbReference type="ARBA" id="ARBA00022821"/>
    </source>
</evidence>
<feature type="domain" description="Disease resistance R13L4/SHOC-2-like LRR" evidence="10">
    <location>
        <begin position="568"/>
        <end position="931"/>
    </location>
</feature>
<keyword evidence="3" id="KW-0677">Repeat</keyword>
<dbReference type="EMBL" id="CM008053">
    <property type="protein sequence ID" value="PAN43097.2"/>
    <property type="molecule type" value="Genomic_DNA"/>
</dbReference>
<feature type="domain" description="Disease resistance N-terminal" evidence="8">
    <location>
        <begin position="11"/>
        <end position="92"/>
    </location>
</feature>
<dbReference type="InterPro" id="IPR041118">
    <property type="entry name" value="Rx_N"/>
</dbReference>
<comment type="similarity">
    <text evidence="1">Belongs to the disease resistance NB-LRR family.</text>
</comment>
<feature type="domain" description="Disease resistance protein winged helix" evidence="9">
    <location>
        <begin position="448"/>
        <end position="517"/>
    </location>
</feature>
<dbReference type="PANTHER" id="PTHR23155:SF934">
    <property type="entry name" value="OS11G0604900 PROTEIN"/>
    <property type="match status" value="1"/>
</dbReference>
<dbReference type="Pfam" id="PF18052">
    <property type="entry name" value="Rx_N"/>
    <property type="match status" value="1"/>
</dbReference>
<dbReference type="Gene3D" id="1.10.10.10">
    <property type="entry name" value="Winged helix-like DNA-binding domain superfamily/Winged helix DNA-binding domain"/>
    <property type="match status" value="1"/>
</dbReference>